<dbReference type="EMBL" id="JAUSWV010000002">
    <property type="protein sequence ID" value="MDQ0582418.1"/>
    <property type="molecule type" value="Genomic_DNA"/>
</dbReference>
<proteinExistence type="predicted"/>
<accession>A0ABU0NUM0</accession>
<protein>
    <submittedName>
        <fullName evidence="2">Uncharacterized protein</fullName>
    </submittedName>
</protein>
<reference evidence="2 3" key="1">
    <citation type="submission" date="2023-07" db="EMBL/GenBank/DDBJ databases">
        <title>Comparative genomics of wheat-associated soil bacteria to identify genetic determinants of phenazine resistance.</title>
        <authorList>
            <person name="Mouncey N."/>
        </authorList>
    </citation>
    <scope>NUCLEOTIDE SEQUENCE [LARGE SCALE GENOMIC DNA]</scope>
    <source>
        <strain evidence="2 3">B2I6</strain>
    </source>
</reference>
<organism evidence="2 3">
    <name type="scientific">Streptomyces rishiriensis</name>
    <dbReference type="NCBI Taxonomy" id="68264"/>
    <lineage>
        <taxon>Bacteria</taxon>
        <taxon>Bacillati</taxon>
        <taxon>Actinomycetota</taxon>
        <taxon>Actinomycetes</taxon>
        <taxon>Kitasatosporales</taxon>
        <taxon>Streptomycetaceae</taxon>
        <taxon>Streptomyces</taxon>
    </lineage>
</organism>
<feature type="compositionally biased region" description="Polar residues" evidence="1">
    <location>
        <begin position="241"/>
        <end position="270"/>
    </location>
</feature>
<feature type="compositionally biased region" description="Basic residues" evidence="1">
    <location>
        <begin position="189"/>
        <end position="199"/>
    </location>
</feature>
<evidence type="ECO:0000313" key="2">
    <source>
        <dbReference type="EMBL" id="MDQ0582418.1"/>
    </source>
</evidence>
<evidence type="ECO:0000313" key="3">
    <source>
        <dbReference type="Proteomes" id="UP001230654"/>
    </source>
</evidence>
<evidence type="ECO:0000256" key="1">
    <source>
        <dbReference type="SAM" id="MobiDB-lite"/>
    </source>
</evidence>
<feature type="compositionally biased region" description="Basic and acidic residues" evidence="1">
    <location>
        <begin position="210"/>
        <end position="224"/>
    </location>
</feature>
<gene>
    <name evidence="2" type="ORF">QF030_004596</name>
</gene>
<comment type="caution">
    <text evidence="2">The sequence shown here is derived from an EMBL/GenBank/DDBJ whole genome shotgun (WGS) entry which is preliminary data.</text>
</comment>
<sequence length="270" mass="27390">MCSAMRYGPEASGALAVALAGVGVRRDGHGRHQGGGERQVGARLGETEDQDAGVAHLQARDLLGAVGEGARVGAVAVQPVLEVVGAAGEALLEGAGDAVGDVRGGDLTAVLETQALLQGELPGPAVAVDVPPGVLGEVADQPPAALAVLGEHRQRPEEEVAERGGLEGLDALGIKVVVVAVAQDAQRPAAHRPRHRPGRTRTVARVPGDGCRRTHERAPRDAGRDGGCAPRVGAGPGTAKSLFTNSSGRAVSSRPKVSTRPTTRVWSPTG</sequence>
<name>A0ABU0NUM0_STRRH</name>
<keyword evidence="3" id="KW-1185">Reference proteome</keyword>
<feature type="region of interest" description="Disordered" evidence="1">
    <location>
        <begin position="187"/>
        <end position="270"/>
    </location>
</feature>
<dbReference type="Proteomes" id="UP001230654">
    <property type="component" value="Unassembled WGS sequence"/>
</dbReference>